<reference evidence="1 2" key="2">
    <citation type="journal article" date="2013" name="Plant Physiol.">
        <title>A Nostoc punctiforme Sugar Transporter Necessary to Establish a Cyanobacterium-Plant Symbiosis.</title>
        <authorList>
            <person name="Ekman M."/>
            <person name="Picossi S."/>
            <person name="Campbell E.L."/>
            <person name="Meeks J.C."/>
            <person name="Flores E."/>
        </authorList>
    </citation>
    <scope>NUCLEOTIDE SEQUENCE [LARGE SCALE GENOMIC DNA]</scope>
    <source>
        <strain evidence="2">ATCC 29133 / PCC 73102</strain>
    </source>
</reference>
<dbReference type="AlphaFoldDB" id="B2ITQ7"/>
<evidence type="ECO:0000313" key="1">
    <source>
        <dbReference type="EMBL" id="ACC82765.1"/>
    </source>
</evidence>
<dbReference type="RefSeq" id="WP_012410727.1">
    <property type="nucleotide sequence ID" value="NC_010628.1"/>
</dbReference>
<dbReference type="KEGG" id="npu:Npun_F4393"/>
<evidence type="ECO:0000313" key="2">
    <source>
        <dbReference type="Proteomes" id="UP000001191"/>
    </source>
</evidence>
<sequence>MVIRFRDYGKRLSDFEEEILVRCPQCDAYGGLRLRSAKILTVNSEQSSPSSIKRITCQHCSYTKQQPKDGQRKAVLLLWQNNYKAQRNSSYGILDHFFGLPLWLQTSCCGQVLWAYNEAHLNFLESYVQSRLRERLPDDTLGWHNSSLASRLPRWIKLTQHREKVLQKIQQLKQRL</sequence>
<keyword evidence="2" id="KW-1185">Reference proteome</keyword>
<protein>
    <submittedName>
        <fullName evidence="1">Uncharacterized protein</fullName>
    </submittedName>
</protein>
<dbReference type="HOGENOM" id="CLU_083023_2_0_3"/>
<name>B2ITQ7_NOSP7</name>
<gene>
    <name evidence="1" type="ordered locus">Npun_F4393</name>
</gene>
<dbReference type="Proteomes" id="UP000001191">
    <property type="component" value="Chromosome"/>
</dbReference>
<proteinExistence type="predicted"/>
<reference evidence="2" key="1">
    <citation type="submission" date="2008-04" db="EMBL/GenBank/DDBJ databases">
        <title>Complete sequence of chromosome of Nostoc punctiforme ATCC 29133.</title>
        <authorList>
            <consortium name="US DOE Joint Genome Institute"/>
            <person name="Copeland A."/>
            <person name="Lucas S."/>
            <person name="Lapidus A."/>
            <person name="Glavina del Rio T."/>
            <person name="Dalin E."/>
            <person name="Tice H."/>
            <person name="Pitluck S."/>
            <person name="Chain P."/>
            <person name="Malfatti S."/>
            <person name="Shin M."/>
            <person name="Vergez L."/>
            <person name="Schmutz J."/>
            <person name="Larimer F."/>
            <person name="Land M."/>
            <person name="Hauser L."/>
            <person name="Kyrpides N."/>
            <person name="Kim E."/>
            <person name="Meeks J.C."/>
            <person name="Elhai J."/>
            <person name="Campbell E.L."/>
            <person name="Thiel T."/>
            <person name="Longmire J."/>
            <person name="Potts M."/>
            <person name="Atlas R."/>
        </authorList>
    </citation>
    <scope>NUCLEOTIDE SEQUENCE [LARGE SCALE GENOMIC DNA]</scope>
    <source>
        <strain evidence="2">ATCC 29133 / PCC 73102</strain>
    </source>
</reference>
<dbReference type="OrthoDB" id="7189707at2"/>
<dbReference type="EMBL" id="CP001037">
    <property type="protein sequence ID" value="ACC82765.1"/>
    <property type="molecule type" value="Genomic_DNA"/>
</dbReference>
<dbReference type="STRING" id="63737.Npun_F4393"/>
<accession>B2ITQ7</accession>
<organism evidence="1 2">
    <name type="scientific">Nostoc punctiforme (strain ATCC 29133 / PCC 73102)</name>
    <dbReference type="NCBI Taxonomy" id="63737"/>
    <lineage>
        <taxon>Bacteria</taxon>
        <taxon>Bacillati</taxon>
        <taxon>Cyanobacteriota</taxon>
        <taxon>Cyanophyceae</taxon>
        <taxon>Nostocales</taxon>
        <taxon>Nostocaceae</taxon>
        <taxon>Nostoc</taxon>
    </lineage>
</organism>
<dbReference type="eggNOG" id="ENOG50332TS">
    <property type="taxonomic scope" value="Bacteria"/>
</dbReference>
<dbReference type="EnsemblBacteria" id="ACC82765">
    <property type="protein sequence ID" value="ACC82765"/>
    <property type="gene ID" value="Npun_F4393"/>
</dbReference>